<accession>A0A6B9FZL3</accession>
<dbReference type="PANTHER" id="PTHR43489">
    <property type="entry name" value="ISOMERASE"/>
    <property type="match status" value="1"/>
</dbReference>
<evidence type="ECO:0000256" key="1">
    <source>
        <dbReference type="ARBA" id="ARBA00023235"/>
    </source>
</evidence>
<dbReference type="AlphaFoldDB" id="A0A6B9FZL3"/>
<evidence type="ECO:0000313" key="4">
    <source>
        <dbReference type="Proteomes" id="UP000502005"/>
    </source>
</evidence>
<dbReference type="InterPro" id="IPR013022">
    <property type="entry name" value="Xyl_isomerase-like_TIM-brl"/>
</dbReference>
<reference evidence="3 4" key="1">
    <citation type="submission" date="2017-11" db="EMBL/GenBank/DDBJ databases">
        <title>Genome sequence of Pantoea cypripedii NE1.</title>
        <authorList>
            <person name="Nascimento F.X."/>
        </authorList>
    </citation>
    <scope>NUCLEOTIDE SEQUENCE [LARGE SCALE GENOMIC DNA]</scope>
    <source>
        <strain evidence="3 4">NE1</strain>
    </source>
</reference>
<dbReference type="Pfam" id="PF01261">
    <property type="entry name" value="AP_endonuc_2"/>
    <property type="match status" value="1"/>
</dbReference>
<name>A0A6B9FZL3_PANCY</name>
<dbReference type="InterPro" id="IPR050417">
    <property type="entry name" value="Sugar_Epim/Isomerase"/>
</dbReference>
<evidence type="ECO:0000313" key="3">
    <source>
        <dbReference type="EMBL" id="QGY29752.1"/>
    </source>
</evidence>
<protein>
    <submittedName>
        <fullName evidence="3">Sugar phosphate isomerase/epimerase</fullName>
    </submittedName>
</protein>
<dbReference type="EMBL" id="CP024768">
    <property type="protein sequence ID" value="QGY29752.1"/>
    <property type="molecule type" value="Genomic_DNA"/>
</dbReference>
<evidence type="ECO:0000259" key="2">
    <source>
        <dbReference type="Pfam" id="PF01261"/>
    </source>
</evidence>
<dbReference type="RefSeq" id="WP_208715686.1">
    <property type="nucleotide sequence ID" value="NZ_CP024768.1"/>
</dbReference>
<dbReference type="SUPFAM" id="SSF51658">
    <property type="entry name" value="Xylose isomerase-like"/>
    <property type="match status" value="1"/>
</dbReference>
<dbReference type="PANTHER" id="PTHR43489:SF7">
    <property type="entry name" value="3-DEHYDRO-D-GULOSIDE 4-EPIMERASE-RELATED"/>
    <property type="match status" value="1"/>
</dbReference>
<dbReference type="Gene3D" id="3.20.20.150">
    <property type="entry name" value="Divalent-metal-dependent TIM barrel enzymes"/>
    <property type="match status" value="1"/>
</dbReference>
<keyword evidence="1 3" id="KW-0413">Isomerase</keyword>
<sequence>MRISISNIAWDPADDEAVCRLLHTWQVDAIDIAPGKYFPDPLQTSDNDIAVVRRYWEQQGIALVGMQSLLFGTQGLNLFADAAVQTKMLNHLQAVSRIAAGLGIPALVFGSPKNRDRQGLSEEATCEMAGDFFLRLGDISQREGVVICLEPNPECYGANFMTGTAEAAAMVRQVNHPGIKMQLDTGAIAINQENISEIMQRDADIIGHIHLSEPNLIPLGRSTVEHATVAAAINHALPQRVATIEMLMTQNESPLSAIDEALEFVTRHYRDSAGAAV</sequence>
<proteinExistence type="predicted"/>
<gene>
    <name evidence="3" type="ORF">CUN67_12745</name>
</gene>
<feature type="domain" description="Xylose isomerase-like TIM barrel" evidence="2">
    <location>
        <begin position="22"/>
        <end position="265"/>
    </location>
</feature>
<organism evidence="3 4">
    <name type="scientific">Pantoea cypripedii</name>
    <name type="common">Pectobacterium cypripedii</name>
    <name type="synonym">Erwinia cypripedii</name>
    <dbReference type="NCBI Taxonomy" id="55209"/>
    <lineage>
        <taxon>Bacteria</taxon>
        <taxon>Pseudomonadati</taxon>
        <taxon>Pseudomonadota</taxon>
        <taxon>Gammaproteobacteria</taxon>
        <taxon>Enterobacterales</taxon>
        <taxon>Erwiniaceae</taxon>
        <taxon>Pantoea</taxon>
    </lineage>
</organism>
<dbReference type="InterPro" id="IPR036237">
    <property type="entry name" value="Xyl_isomerase-like_sf"/>
</dbReference>
<dbReference type="Proteomes" id="UP000502005">
    <property type="component" value="Chromosome"/>
</dbReference>
<dbReference type="GO" id="GO:0016853">
    <property type="term" value="F:isomerase activity"/>
    <property type="evidence" value="ECO:0007669"/>
    <property type="project" value="UniProtKB-KW"/>
</dbReference>